<dbReference type="PANTHER" id="PTHR22988:SF71">
    <property type="entry name" value="CITRON RHO-INTERACTING KINASE"/>
    <property type="match status" value="1"/>
</dbReference>
<evidence type="ECO:0000256" key="15">
    <source>
        <dbReference type="ARBA" id="ARBA00047899"/>
    </source>
</evidence>
<dbReference type="InterPro" id="IPR050839">
    <property type="entry name" value="Rho-assoc_Ser/Thr_Kinase"/>
</dbReference>
<keyword evidence="4" id="KW-0963">Cytoplasm</keyword>
<name>A0A5E4NLP2_9HEMI</name>
<dbReference type="Proteomes" id="UP000325440">
    <property type="component" value="Unassembled WGS sequence"/>
</dbReference>
<gene>
    <name evidence="23" type="ORF">CINCED_3A001467</name>
</gene>
<comment type="catalytic activity">
    <reaction evidence="15">
        <text>L-threonyl-[protein] + ATP = O-phospho-L-threonyl-[protein] + ADP + H(+)</text>
        <dbReference type="Rhea" id="RHEA:46608"/>
        <dbReference type="Rhea" id="RHEA-COMP:11060"/>
        <dbReference type="Rhea" id="RHEA-COMP:11605"/>
        <dbReference type="ChEBI" id="CHEBI:15378"/>
        <dbReference type="ChEBI" id="CHEBI:30013"/>
        <dbReference type="ChEBI" id="CHEBI:30616"/>
        <dbReference type="ChEBI" id="CHEBI:61977"/>
        <dbReference type="ChEBI" id="CHEBI:456216"/>
        <dbReference type="EC" id="2.7.11.1"/>
    </reaction>
</comment>
<dbReference type="PROSITE" id="PS51285">
    <property type="entry name" value="AGC_KINASE_CTER"/>
    <property type="match status" value="1"/>
</dbReference>
<dbReference type="PROSITE" id="PS50081">
    <property type="entry name" value="ZF_DAG_PE_2"/>
    <property type="match status" value="1"/>
</dbReference>
<feature type="coiled-coil region" evidence="18">
    <location>
        <begin position="430"/>
        <end position="457"/>
    </location>
</feature>
<evidence type="ECO:0000256" key="9">
    <source>
        <dbReference type="ARBA" id="ARBA00022741"/>
    </source>
</evidence>
<dbReference type="PROSITE" id="PS00107">
    <property type="entry name" value="PROTEIN_KINASE_ATP"/>
    <property type="match status" value="1"/>
</dbReference>
<comment type="subcellular location">
    <subcellularLocation>
        <location evidence="2">Cytoplasm</location>
    </subcellularLocation>
</comment>
<evidence type="ECO:0000256" key="2">
    <source>
        <dbReference type="ARBA" id="ARBA00004496"/>
    </source>
</evidence>
<evidence type="ECO:0000256" key="3">
    <source>
        <dbReference type="ARBA" id="ARBA00012513"/>
    </source>
</evidence>
<dbReference type="GO" id="GO:0005524">
    <property type="term" value="F:ATP binding"/>
    <property type="evidence" value="ECO:0007669"/>
    <property type="project" value="UniProtKB-UniRule"/>
</dbReference>
<dbReference type="FunFam" id="1.10.510.10:FF:000751">
    <property type="entry name" value="Non-specific serine/threonine protein kinase"/>
    <property type="match status" value="1"/>
</dbReference>
<dbReference type="GO" id="GO:0005737">
    <property type="term" value="C:cytoplasm"/>
    <property type="evidence" value="ECO:0007669"/>
    <property type="project" value="UniProtKB-SubCell"/>
</dbReference>
<evidence type="ECO:0000256" key="13">
    <source>
        <dbReference type="ARBA" id="ARBA00022840"/>
    </source>
</evidence>
<feature type="domain" description="Phorbol-ester/DAG-type" evidence="20">
    <location>
        <begin position="1169"/>
        <end position="1219"/>
    </location>
</feature>
<keyword evidence="24" id="KW-1185">Reference proteome</keyword>
<evidence type="ECO:0000259" key="21">
    <source>
        <dbReference type="PROSITE" id="PS50219"/>
    </source>
</evidence>
<feature type="coiled-coil region" evidence="18">
    <location>
        <begin position="532"/>
        <end position="594"/>
    </location>
</feature>
<keyword evidence="6" id="KW-0597">Phosphoprotein</keyword>
<dbReference type="PROSITE" id="PS00479">
    <property type="entry name" value="ZF_DAG_PE_1"/>
    <property type="match status" value="1"/>
</dbReference>
<dbReference type="EC" id="2.7.11.1" evidence="3"/>
<feature type="binding site" evidence="17">
    <location>
        <position position="110"/>
    </location>
    <ligand>
        <name>ATP</name>
        <dbReference type="ChEBI" id="CHEBI:30616"/>
    </ligand>
</feature>
<dbReference type="GO" id="GO:0031032">
    <property type="term" value="P:actomyosin structure organization"/>
    <property type="evidence" value="ECO:0007669"/>
    <property type="project" value="TreeGrafter"/>
</dbReference>
<evidence type="ECO:0000259" key="20">
    <source>
        <dbReference type="PROSITE" id="PS50081"/>
    </source>
</evidence>
<dbReference type="Gene3D" id="3.30.200.20">
    <property type="entry name" value="Phosphorylase Kinase, domain 1"/>
    <property type="match status" value="1"/>
</dbReference>
<evidence type="ECO:0000256" key="4">
    <source>
        <dbReference type="ARBA" id="ARBA00022490"/>
    </source>
</evidence>
<evidence type="ECO:0000256" key="14">
    <source>
        <dbReference type="ARBA" id="ARBA00023054"/>
    </source>
</evidence>
<dbReference type="GO" id="GO:0005856">
    <property type="term" value="C:cytoskeleton"/>
    <property type="evidence" value="ECO:0007669"/>
    <property type="project" value="TreeGrafter"/>
</dbReference>
<dbReference type="InterPro" id="IPR000719">
    <property type="entry name" value="Prot_kinase_dom"/>
</dbReference>
<evidence type="ECO:0000256" key="7">
    <source>
        <dbReference type="ARBA" id="ARBA00022679"/>
    </source>
</evidence>
<keyword evidence="11 23" id="KW-0418">Kinase</keyword>
<dbReference type="PROSITE" id="PS00108">
    <property type="entry name" value="PROTEIN_KINASE_ST"/>
    <property type="match status" value="1"/>
</dbReference>
<dbReference type="GO" id="GO:0004674">
    <property type="term" value="F:protein serine/threonine kinase activity"/>
    <property type="evidence" value="ECO:0007669"/>
    <property type="project" value="UniProtKB-KW"/>
</dbReference>
<dbReference type="InterPro" id="IPR001849">
    <property type="entry name" value="PH_domain"/>
</dbReference>
<evidence type="ECO:0000256" key="18">
    <source>
        <dbReference type="SAM" id="Coils"/>
    </source>
</evidence>
<evidence type="ECO:0000313" key="24">
    <source>
        <dbReference type="Proteomes" id="UP000325440"/>
    </source>
</evidence>
<feature type="coiled-coil region" evidence="18">
    <location>
        <begin position="680"/>
        <end position="924"/>
    </location>
</feature>
<dbReference type="PANTHER" id="PTHR22988">
    <property type="entry name" value="MYOTONIC DYSTROPHY S/T KINASE-RELATED"/>
    <property type="match status" value="1"/>
</dbReference>
<evidence type="ECO:0000256" key="12">
    <source>
        <dbReference type="ARBA" id="ARBA00022833"/>
    </source>
</evidence>
<keyword evidence="12" id="KW-0862">Zinc</keyword>
<feature type="domain" description="Protein kinase" evidence="19">
    <location>
        <begin position="81"/>
        <end position="346"/>
    </location>
</feature>
<evidence type="ECO:0000256" key="6">
    <source>
        <dbReference type="ARBA" id="ARBA00022553"/>
    </source>
</evidence>
<dbReference type="SMART" id="SM00036">
    <property type="entry name" value="CNH"/>
    <property type="match status" value="1"/>
</dbReference>
<dbReference type="Gene3D" id="1.10.510.10">
    <property type="entry name" value="Transferase(Phosphotransferase) domain 1"/>
    <property type="match status" value="1"/>
</dbReference>
<dbReference type="EMBL" id="CABPRJ010002385">
    <property type="protein sequence ID" value="VVC44662.1"/>
    <property type="molecule type" value="Genomic_DNA"/>
</dbReference>
<feature type="domain" description="CNH" evidence="21">
    <location>
        <begin position="1381"/>
        <end position="1687"/>
    </location>
</feature>
<evidence type="ECO:0000256" key="1">
    <source>
        <dbReference type="ARBA" id="ARBA00001946"/>
    </source>
</evidence>
<sequence length="1766" mass="204606">MEPSSDPISVRSMRIGEVLVGPTIMATTTLNKELLLDAIILLFDECNNEYMKTDPLIANFINKFKMTIPELKSLRVNRFDFESRQVIGKGHFGDVELVVEKNTRDIFAMKVLKKDNLLNQRDIAFFEYERDIMASSSSPFITQLHYAFQDYQHLYLIMDYHPGGDFANLIDKLGGTLTEDMAKFYIAELLLAVKHLHNMGFAHRDIKPENMMLDRVGHLKLVDFGSAAKLNRDGKINARMPVGTSEYIAPEILQFMQSNSKTMDGYGPQCDLWSVGIVAYEMATGDTPFNSEQQAVIYSNILHFDNILKYPTFLKVSSSYKQMIECLVCHVDKRFTVDMMLDLEIFSKINFSTLHDKSPPYIPLLSSDNDVSNFPIIERDRPTLNINDFKRRKQFSGRDLPFIGFTYSMQISKRNQSYFMTNTPELETSIRVKRKELEDAQVVIQAYEEKIAEYDALFIANEKKIKKMEEENVLLHVDVTSLSSELGRLTKISENSDSSLENFEVMEKKQAEMVKNEIDKWEIKTMNELYNIEELKTQNDDLQVQNKELQSQLSKHQEDIKVYQANNEQLNKKITKLKSKLKHLLRRSKQLTEDNNIDNHVAALLDEMKTKEDTFEIEKNLLNTDNQSLKRKISILEKDLESLNSKISQFAEKEATVLSEHTKICKKMVFDFESKLNTVRQEKDNEIDKLHANIAQLQQQFSESLMSFEKNENAISAKENEKEFESEMKNREQEIRDLKLDLRILERKHKTCEETINGLREYHKDARNNFKQEISKIKEETAVEIQNKNDELKTLQDKILKLDQTIETLNLNFNKEEAERQRLNVELSKVNSTSKIWSSERSALERQILEYKTKLSKSEADVKSLQNVVAIQDEQSVAFEEAINALNNKEKQLLANIKTKQNEVEKIQNELRQAKKMFNEEKSLRILAESRGKTMENVKDNVTTELKLLTDQIYDKNVEIDSIKKQLEEVNSELRNKNTMFHTLQIESNNVISELKKMKTEMSENISQKQLLKETNVRLTAQLTAMVEDSNVMQNVISKYKNSLIEQKDYYEERLIKADATTCQQTKLINFLQTKLDEVTKKKKTLGEILFSGKNKENIDQKEIEFLLNSERSKSKDLANKLYQTQAELNIMKTHGPFTTPLAPTRLNFETNSPSYRINTPNFTQSALFHKFDVKICQRGGLHCSHCNTEINSGQQISQCQECRVSTHVTCSHELQPDCSALKKENKALTPVLSDTENKSDIESWITFWDNSKQIWDRKYAKFEKGVLQILNDKHDTKPYYTLPLMMSSNIVKVVDVAESNDTTFDKSTNEDYEQMLKIEMYNLNTGWMTLFLYIIVSSVSEKLRWVNRIKEYLENSECTVQLQENHDYKDIIYTFQKDKLINVNCIHQISQKVFLLGAIEGLFSVHMKYQNEQMSQDLVPIIGPKLVKDFIFLPELQLVLMIAGTTRELLKCNMRTVVLNSELSQMSKPVIEVVRIIDELRNNQPSKCDSAMTELKEINCIAASRCNELVVVGSEHNITVLKWHDTQFVVTKILKTNVPTECLCFMPTGIIFTTNSFYKIDTKHFTCKRFFTDSIAKSHDYRPMFVCELIKDKEYLLCYNAYGVFVNSDGKRTRNGEMKWPYSPKNFAFKKPFLIIVSESEISIIKITQTCCVDEDTWSITSTKQPKDQVVLNINRPTLLRGNDLCLKNTNDYQGTCSIFQLDPSKIIKRSSMASNDTLDTLDTQETCDESEFSFTSSMLENLDEQPDENQKKIRFNPNVQFNSN</sequence>
<dbReference type="InterPro" id="IPR001180">
    <property type="entry name" value="CNH_dom"/>
</dbReference>
<dbReference type="InterPro" id="IPR008271">
    <property type="entry name" value="Ser/Thr_kinase_AS"/>
</dbReference>
<keyword evidence="7" id="KW-0808">Transferase</keyword>
<evidence type="ECO:0000256" key="11">
    <source>
        <dbReference type="ARBA" id="ARBA00022777"/>
    </source>
</evidence>
<accession>A0A5E4NLP2</accession>
<dbReference type="InterPro" id="IPR002219">
    <property type="entry name" value="PKC_DAG/PE"/>
</dbReference>
<keyword evidence="10" id="KW-0863">Zinc-finger</keyword>
<proteinExistence type="predicted"/>
<dbReference type="Pfam" id="PF00780">
    <property type="entry name" value="CNH"/>
    <property type="match status" value="1"/>
</dbReference>
<dbReference type="OrthoDB" id="5919042at2759"/>
<dbReference type="SMART" id="SM00220">
    <property type="entry name" value="S_TKc"/>
    <property type="match status" value="1"/>
</dbReference>
<dbReference type="InterPro" id="IPR000961">
    <property type="entry name" value="AGC-kinase_C"/>
</dbReference>
<dbReference type="GO" id="GO:0008270">
    <property type="term" value="F:zinc ion binding"/>
    <property type="evidence" value="ECO:0007669"/>
    <property type="project" value="UniProtKB-KW"/>
</dbReference>
<dbReference type="PROSITE" id="PS50011">
    <property type="entry name" value="PROTEIN_KINASE_DOM"/>
    <property type="match status" value="1"/>
</dbReference>
<dbReference type="SUPFAM" id="SSF57889">
    <property type="entry name" value="Cysteine-rich domain"/>
    <property type="match status" value="1"/>
</dbReference>
<keyword evidence="13 17" id="KW-0067">ATP-binding</keyword>
<keyword evidence="8" id="KW-0479">Metal-binding</keyword>
<evidence type="ECO:0000256" key="8">
    <source>
        <dbReference type="ARBA" id="ARBA00022723"/>
    </source>
</evidence>
<comment type="cofactor">
    <cofactor evidence="1">
        <name>Mg(2+)</name>
        <dbReference type="ChEBI" id="CHEBI:18420"/>
    </cofactor>
</comment>
<evidence type="ECO:0000313" key="23">
    <source>
        <dbReference type="EMBL" id="VVC44662.1"/>
    </source>
</evidence>
<dbReference type="SMART" id="SM00233">
    <property type="entry name" value="PH"/>
    <property type="match status" value="1"/>
</dbReference>
<dbReference type="PROSITE" id="PS50219">
    <property type="entry name" value="CNH"/>
    <property type="match status" value="1"/>
</dbReference>
<dbReference type="Gene3D" id="1.10.287.1490">
    <property type="match status" value="1"/>
</dbReference>
<organism evidence="23 24">
    <name type="scientific">Cinara cedri</name>
    <dbReference type="NCBI Taxonomy" id="506608"/>
    <lineage>
        <taxon>Eukaryota</taxon>
        <taxon>Metazoa</taxon>
        <taxon>Ecdysozoa</taxon>
        <taxon>Arthropoda</taxon>
        <taxon>Hexapoda</taxon>
        <taxon>Insecta</taxon>
        <taxon>Pterygota</taxon>
        <taxon>Neoptera</taxon>
        <taxon>Paraneoptera</taxon>
        <taxon>Hemiptera</taxon>
        <taxon>Sternorrhyncha</taxon>
        <taxon>Aphidomorpha</taxon>
        <taxon>Aphidoidea</taxon>
        <taxon>Aphididae</taxon>
        <taxon>Lachninae</taxon>
        <taxon>Cinara</taxon>
    </lineage>
</organism>
<evidence type="ECO:0000259" key="22">
    <source>
        <dbReference type="PROSITE" id="PS51285"/>
    </source>
</evidence>
<dbReference type="SUPFAM" id="SSF56112">
    <property type="entry name" value="Protein kinase-like (PK-like)"/>
    <property type="match status" value="1"/>
</dbReference>
<dbReference type="InterPro" id="IPR017441">
    <property type="entry name" value="Protein_kinase_ATP_BS"/>
</dbReference>
<evidence type="ECO:0000256" key="16">
    <source>
        <dbReference type="ARBA" id="ARBA00048679"/>
    </source>
</evidence>
<feature type="domain" description="AGC-kinase C-terminal" evidence="22">
    <location>
        <begin position="347"/>
        <end position="417"/>
    </location>
</feature>
<evidence type="ECO:0000256" key="10">
    <source>
        <dbReference type="ARBA" id="ARBA00022771"/>
    </source>
</evidence>
<dbReference type="Pfam" id="PF00069">
    <property type="entry name" value="Pkinase"/>
    <property type="match status" value="1"/>
</dbReference>
<feature type="coiled-coil region" evidence="18">
    <location>
        <begin position="619"/>
        <end position="653"/>
    </location>
</feature>
<dbReference type="FunFam" id="3.30.200.20:FF:000017">
    <property type="entry name" value="Non-specific serine/threonine protein kinase"/>
    <property type="match status" value="1"/>
</dbReference>
<dbReference type="InterPro" id="IPR046349">
    <property type="entry name" value="C1-like_sf"/>
</dbReference>
<keyword evidence="5" id="KW-0723">Serine/threonine-protein kinase</keyword>
<evidence type="ECO:0000256" key="5">
    <source>
        <dbReference type="ARBA" id="ARBA00022527"/>
    </source>
</evidence>
<keyword evidence="9 17" id="KW-0547">Nucleotide-binding</keyword>
<protein>
    <recommendedName>
        <fullName evidence="3">non-specific serine/threonine protein kinase</fullName>
        <ecNumber evidence="3">2.7.11.1</ecNumber>
    </recommendedName>
</protein>
<evidence type="ECO:0000256" key="17">
    <source>
        <dbReference type="PROSITE-ProRule" id="PRU10141"/>
    </source>
</evidence>
<dbReference type="SUPFAM" id="SSF50729">
    <property type="entry name" value="PH domain-like"/>
    <property type="match status" value="1"/>
</dbReference>
<dbReference type="InterPro" id="IPR011009">
    <property type="entry name" value="Kinase-like_dom_sf"/>
</dbReference>
<reference evidence="23 24" key="1">
    <citation type="submission" date="2019-08" db="EMBL/GenBank/DDBJ databases">
        <authorList>
            <person name="Alioto T."/>
            <person name="Alioto T."/>
            <person name="Gomez Garrido J."/>
        </authorList>
    </citation>
    <scope>NUCLEOTIDE SEQUENCE [LARGE SCALE GENOMIC DNA]</scope>
</reference>
<evidence type="ECO:0000259" key="19">
    <source>
        <dbReference type="PROSITE" id="PS50011"/>
    </source>
</evidence>
<comment type="catalytic activity">
    <reaction evidence="16">
        <text>L-seryl-[protein] + ATP = O-phospho-L-seryl-[protein] + ADP + H(+)</text>
        <dbReference type="Rhea" id="RHEA:17989"/>
        <dbReference type="Rhea" id="RHEA-COMP:9863"/>
        <dbReference type="Rhea" id="RHEA-COMP:11604"/>
        <dbReference type="ChEBI" id="CHEBI:15378"/>
        <dbReference type="ChEBI" id="CHEBI:29999"/>
        <dbReference type="ChEBI" id="CHEBI:30616"/>
        <dbReference type="ChEBI" id="CHEBI:83421"/>
        <dbReference type="ChEBI" id="CHEBI:456216"/>
        <dbReference type="EC" id="2.7.11.1"/>
    </reaction>
</comment>
<keyword evidence="14 18" id="KW-0175">Coiled coil</keyword>